<keyword evidence="1" id="KW-1185">Reference proteome</keyword>
<proteinExistence type="predicted"/>
<dbReference type="AlphaFoldDB" id="A0A0K0FGJ3"/>
<reference evidence="2" key="2">
    <citation type="submission" date="2015-08" db="UniProtKB">
        <authorList>
            <consortium name="WormBaseParasite"/>
        </authorList>
    </citation>
    <scope>IDENTIFICATION</scope>
</reference>
<organism evidence="1 2">
    <name type="scientific">Strongyloides venezuelensis</name>
    <name type="common">Threadworm</name>
    <dbReference type="NCBI Taxonomy" id="75913"/>
    <lineage>
        <taxon>Eukaryota</taxon>
        <taxon>Metazoa</taxon>
        <taxon>Ecdysozoa</taxon>
        <taxon>Nematoda</taxon>
        <taxon>Chromadorea</taxon>
        <taxon>Rhabditida</taxon>
        <taxon>Tylenchina</taxon>
        <taxon>Panagrolaimomorpha</taxon>
        <taxon>Strongyloidoidea</taxon>
        <taxon>Strongyloididae</taxon>
        <taxon>Strongyloides</taxon>
    </lineage>
</organism>
<evidence type="ECO:0000313" key="1">
    <source>
        <dbReference type="Proteomes" id="UP000035680"/>
    </source>
</evidence>
<dbReference type="Proteomes" id="UP000035680">
    <property type="component" value="Unassembled WGS sequence"/>
</dbReference>
<sequence length="223" mass="25823">MLPFALNSSKCILTRLLFDVLDSLSIVCTYCDFNTSLFNDLFKEVETSKGIMALCEKFKSDFILPLTAVQINTGCFQKFVENLSLSKMLSKENTGLPSNKESSVEMYTILSLLVKANFSNIAVRNNKYKFINNKEIYVLPVENLALTIFRNQYDSEIMFILYWQKIISDRRKIKECQVISPMQALLFGYKQVVYIGSKRVKVDDNVILKVTQNSFKWLFHSMY</sequence>
<reference evidence="1" key="1">
    <citation type="submission" date="2014-07" db="EMBL/GenBank/DDBJ databases">
        <authorList>
            <person name="Martin A.A"/>
            <person name="De Silva N."/>
        </authorList>
    </citation>
    <scope>NUCLEOTIDE SEQUENCE</scope>
</reference>
<name>A0A0K0FGJ3_STRVS</name>
<accession>A0A0K0FGJ3</accession>
<protein>
    <submittedName>
        <fullName evidence="2">TilS_C domain-containing protein</fullName>
    </submittedName>
</protein>
<dbReference type="WBParaSite" id="SVE_0799600.1">
    <property type="protein sequence ID" value="SVE_0799600.1"/>
    <property type="gene ID" value="SVE_0799600"/>
</dbReference>
<evidence type="ECO:0000313" key="2">
    <source>
        <dbReference type="WBParaSite" id="SVE_0799600.1"/>
    </source>
</evidence>